<dbReference type="Proteomes" id="UP000254939">
    <property type="component" value="Unassembled WGS sequence"/>
</dbReference>
<protein>
    <submittedName>
        <fullName evidence="2">Uncharacterized protein</fullName>
    </submittedName>
</protein>
<evidence type="ECO:0000313" key="3">
    <source>
        <dbReference type="Proteomes" id="UP000254939"/>
    </source>
</evidence>
<comment type="caution">
    <text evidence="2">The sequence shown here is derived from an EMBL/GenBank/DDBJ whole genome shotgun (WGS) entry which is preliminary data.</text>
</comment>
<organism evidence="2 3">
    <name type="scientific">Rhizobium grahamii</name>
    <dbReference type="NCBI Taxonomy" id="1120045"/>
    <lineage>
        <taxon>Bacteria</taxon>
        <taxon>Pseudomonadati</taxon>
        <taxon>Pseudomonadota</taxon>
        <taxon>Alphaproteobacteria</taxon>
        <taxon>Hyphomicrobiales</taxon>
        <taxon>Rhizobiaceae</taxon>
        <taxon>Rhizobium/Agrobacterium group</taxon>
        <taxon>Rhizobium</taxon>
    </lineage>
</organism>
<dbReference type="AlphaFoldDB" id="A0A370KPG5"/>
<accession>A0A370KPG5</accession>
<evidence type="ECO:0000256" key="1">
    <source>
        <dbReference type="SAM" id="MobiDB-lite"/>
    </source>
</evidence>
<reference evidence="2 3" key="1">
    <citation type="submission" date="2017-03" db="EMBL/GenBank/DDBJ databases">
        <title>Genome analysis of Rhizobial strains effectives or ineffectives for nitrogen fixation isolated from bean seeds.</title>
        <authorList>
            <person name="Peralta H."/>
            <person name="Aguilar-Vera A."/>
            <person name="Mora Y."/>
            <person name="Vargas-Lagunas C."/>
            <person name="Girard L."/>
            <person name="Mora J."/>
        </authorList>
    </citation>
    <scope>NUCLEOTIDE SEQUENCE [LARGE SCALE GENOMIC DNA]</scope>
    <source>
        <strain evidence="2 3">CCGM3</strain>
    </source>
</reference>
<proteinExistence type="predicted"/>
<evidence type="ECO:0000313" key="2">
    <source>
        <dbReference type="EMBL" id="RDJ11234.1"/>
    </source>
</evidence>
<name>A0A370KPG5_9HYPH</name>
<dbReference type="EMBL" id="NAAC01000015">
    <property type="protein sequence ID" value="RDJ11234.1"/>
    <property type="molecule type" value="Genomic_DNA"/>
</dbReference>
<sequence length="94" mass="10033">MNLITGRRQHLRAFTKGQTVVIRGESGDRRRKQAPSRLGSPARGRGTDFGGHCAAKFAAKIGIASEPANLSDIAHRLSAVLIQLTTAGRVRQSG</sequence>
<feature type="region of interest" description="Disordered" evidence="1">
    <location>
        <begin position="20"/>
        <end position="47"/>
    </location>
</feature>
<gene>
    <name evidence="2" type="ORF">B5K06_13105</name>
</gene>